<dbReference type="AlphaFoldDB" id="A0AAV7RZW1"/>
<feature type="compositionally biased region" description="Basic and acidic residues" evidence="1">
    <location>
        <begin position="96"/>
        <end position="111"/>
    </location>
</feature>
<sequence length="117" mass="12724">MYSSGGAPRRNRLSLAAAHLKLLCFPVSPELQPRVGAGQTRAEGHVTLPSLGAPPAPCKPFTVTGRVRGAFTFMPPASASTRQQMHLRRMGLRWAGSHDPRRAVRSRDRNMARTAVP</sequence>
<dbReference type="EMBL" id="JANPWB010000009">
    <property type="protein sequence ID" value="KAJ1156318.1"/>
    <property type="molecule type" value="Genomic_DNA"/>
</dbReference>
<feature type="region of interest" description="Disordered" evidence="1">
    <location>
        <begin position="92"/>
        <end position="117"/>
    </location>
</feature>
<accession>A0AAV7RZW1</accession>
<evidence type="ECO:0000313" key="2">
    <source>
        <dbReference type="EMBL" id="KAJ1156318.1"/>
    </source>
</evidence>
<evidence type="ECO:0000256" key="1">
    <source>
        <dbReference type="SAM" id="MobiDB-lite"/>
    </source>
</evidence>
<evidence type="ECO:0000313" key="3">
    <source>
        <dbReference type="Proteomes" id="UP001066276"/>
    </source>
</evidence>
<dbReference type="Proteomes" id="UP001066276">
    <property type="component" value="Chromosome 5"/>
</dbReference>
<comment type="caution">
    <text evidence="2">The sequence shown here is derived from an EMBL/GenBank/DDBJ whole genome shotgun (WGS) entry which is preliminary data.</text>
</comment>
<proteinExistence type="predicted"/>
<keyword evidence="3" id="KW-1185">Reference proteome</keyword>
<organism evidence="2 3">
    <name type="scientific">Pleurodeles waltl</name>
    <name type="common">Iberian ribbed newt</name>
    <dbReference type="NCBI Taxonomy" id="8319"/>
    <lineage>
        <taxon>Eukaryota</taxon>
        <taxon>Metazoa</taxon>
        <taxon>Chordata</taxon>
        <taxon>Craniata</taxon>
        <taxon>Vertebrata</taxon>
        <taxon>Euteleostomi</taxon>
        <taxon>Amphibia</taxon>
        <taxon>Batrachia</taxon>
        <taxon>Caudata</taxon>
        <taxon>Salamandroidea</taxon>
        <taxon>Salamandridae</taxon>
        <taxon>Pleurodelinae</taxon>
        <taxon>Pleurodeles</taxon>
    </lineage>
</organism>
<reference evidence="2" key="1">
    <citation type="journal article" date="2022" name="bioRxiv">
        <title>Sequencing and chromosome-scale assembly of the giantPleurodeles waltlgenome.</title>
        <authorList>
            <person name="Brown T."/>
            <person name="Elewa A."/>
            <person name="Iarovenko S."/>
            <person name="Subramanian E."/>
            <person name="Araus A.J."/>
            <person name="Petzold A."/>
            <person name="Susuki M."/>
            <person name="Suzuki K.-i.T."/>
            <person name="Hayashi T."/>
            <person name="Toyoda A."/>
            <person name="Oliveira C."/>
            <person name="Osipova E."/>
            <person name="Leigh N.D."/>
            <person name="Simon A."/>
            <person name="Yun M.H."/>
        </authorList>
    </citation>
    <scope>NUCLEOTIDE SEQUENCE</scope>
    <source>
        <strain evidence="2">20211129_DDA</strain>
        <tissue evidence="2">Liver</tissue>
    </source>
</reference>
<protein>
    <submittedName>
        <fullName evidence="2">Uncharacterized protein</fullName>
    </submittedName>
</protein>
<gene>
    <name evidence="2" type="ORF">NDU88_009042</name>
</gene>
<name>A0AAV7RZW1_PLEWA</name>